<dbReference type="Pfam" id="PF24035">
    <property type="entry name" value="DUF7344"/>
    <property type="match status" value="1"/>
</dbReference>
<evidence type="ECO:0000313" key="3">
    <source>
        <dbReference type="EMBL" id="UTF51985.1"/>
    </source>
</evidence>
<evidence type="ECO:0000259" key="2">
    <source>
        <dbReference type="Pfam" id="PF24035"/>
    </source>
</evidence>
<dbReference type="Proteomes" id="UP001056855">
    <property type="component" value="Chromosome"/>
</dbReference>
<dbReference type="GeneID" id="73290218"/>
<keyword evidence="1" id="KW-0472">Membrane</keyword>
<evidence type="ECO:0000256" key="1">
    <source>
        <dbReference type="SAM" id="Phobius"/>
    </source>
</evidence>
<keyword evidence="1" id="KW-1133">Transmembrane helix</keyword>
<evidence type="ECO:0000313" key="4">
    <source>
        <dbReference type="Proteomes" id="UP001056855"/>
    </source>
</evidence>
<proteinExistence type="predicted"/>
<dbReference type="AlphaFoldDB" id="A0A9E7SSY5"/>
<protein>
    <recommendedName>
        <fullName evidence="2">DUF7344 domain-containing protein</fullName>
    </recommendedName>
</protein>
<organism evidence="3 4">
    <name type="scientific">Natronosalvus rutilus</name>
    <dbReference type="NCBI Taxonomy" id="2953753"/>
    <lineage>
        <taxon>Archaea</taxon>
        <taxon>Methanobacteriati</taxon>
        <taxon>Methanobacteriota</taxon>
        <taxon>Stenosarchaea group</taxon>
        <taxon>Halobacteria</taxon>
        <taxon>Halobacteriales</taxon>
        <taxon>Natrialbaceae</taxon>
        <taxon>Natronosalvus</taxon>
    </lineage>
</organism>
<feature type="transmembrane region" description="Helical" evidence="1">
    <location>
        <begin position="126"/>
        <end position="145"/>
    </location>
</feature>
<dbReference type="KEGG" id="sawl:NGM29_09190"/>
<keyword evidence="1" id="KW-0812">Transmembrane</keyword>
<gene>
    <name evidence="3" type="ORF">NGM29_09190</name>
</gene>
<feature type="transmembrane region" description="Helical" evidence="1">
    <location>
        <begin position="151"/>
        <end position="172"/>
    </location>
</feature>
<feature type="domain" description="DUF7344" evidence="2">
    <location>
        <begin position="27"/>
        <end position="103"/>
    </location>
</feature>
<accession>A0A9E7SSY5</accession>
<dbReference type="RefSeq" id="WP_254155637.1">
    <property type="nucleotide sequence ID" value="NZ_CP100355.1"/>
</dbReference>
<dbReference type="InterPro" id="IPR055768">
    <property type="entry name" value="DUF7344"/>
</dbReference>
<keyword evidence="4" id="KW-1185">Reference proteome</keyword>
<sequence>MSRVTAVRMNGNSQLLEDLSEDIREMTRNIRRRYVLYCLSERDGPVDLFDLVERVASWESGCEPDQLDRRTVKSVYSSLYQSHLPLLEERNLVSFDQQRKIVSPTDRTERVTIEFRTDSSLFNRQSTATIVGVSIAAASVSLWGGQLFPTAISGIVGITLLAVVLVSSYAAYRSARRSTTSIAPDFTLTVDDPRR</sequence>
<reference evidence="3" key="1">
    <citation type="submission" date="2022-06" db="EMBL/GenBank/DDBJ databases">
        <title>Diverse halophilic archaea isolated from saline environments.</title>
        <authorList>
            <person name="Cui H.-L."/>
        </authorList>
    </citation>
    <scope>NUCLEOTIDE SEQUENCE</scope>
    <source>
        <strain evidence="3">WLHS1</strain>
    </source>
</reference>
<dbReference type="EMBL" id="CP100355">
    <property type="protein sequence ID" value="UTF51985.1"/>
    <property type="molecule type" value="Genomic_DNA"/>
</dbReference>
<name>A0A9E7SSY5_9EURY</name>